<feature type="transmembrane region" description="Helical" evidence="7">
    <location>
        <begin position="77"/>
        <end position="102"/>
    </location>
</feature>
<dbReference type="RefSeq" id="WP_041896426.1">
    <property type="nucleotide sequence ID" value="NZ_CP010086.2"/>
</dbReference>
<dbReference type="PANTHER" id="PTHR43005:SF1">
    <property type="entry name" value="SPERMIDINE_PUTRESCINE TRANSPORT SYSTEM PERMEASE PROTEIN"/>
    <property type="match status" value="1"/>
</dbReference>
<keyword evidence="6 7" id="KW-0472">Membrane</keyword>
<dbReference type="Gene3D" id="1.10.3720.10">
    <property type="entry name" value="MetI-like"/>
    <property type="match status" value="1"/>
</dbReference>
<dbReference type="STRING" id="1520.LF65_02558"/>
<evidence type="ECO:0000256" key="7">
    <source>
        <dbReference type="RuleBase" id="RU363032"/>
    </source>
</evidence>
<keyword evidence="2 7" id="KW-0813">Transport</keyword>
<feature type="domain" description="ABC transmembrane type-1" evidence="8">
    <location>
        <begin position="77"/>
        <end position="293"/>
    </location>
</feature>
<gene>
    <name evidence="9" type="ORF">LF65_02558</name>
</gene>
<name>A0A0B5QDU3_CLOBE</name>
<dbReference type="PANTHER" id="PTHR43005">
    <property type="entry name" value="BLR7065 PROTEIN"/>
    <property type="match status" value="1"/>
</dbReference>
<dbReference type="PROSITE" id="PS50928">
    <property type="entry name" value="ABC_TM1"/>
    <property type="match status" value="1"/>
</dbReference>
<dbReference type="EMBL" id="CP010086">
    <property type="protein sequence ID" value="AJG99135.1"/>
    <property type="molecule type" value="Genomic_DNA"/>
</dbReference>
<dbReference type="CDD" id="cd06261">
    <property type="entry name" value="TM_PBP2"/>
    <property type="match status" value="1"/>
</dbReference>
<evidence type="ECO:0000256" key="6">
    <source>
        <dbReference type="ARBA" id="ARBA00023136"/>
    </source>
</evidence>
<comment type="subcellular location">
    <subcellularLocation>
        <location evidence="1 7">Cell membrane</location>
        <topology evidence="1 7">Multi-pass membrane protein</topology>
    </subcellularLocation>
</comment>
<dbReference type="Pfam" id="PF00528">
    <property type="entry name" value="BPD_transp_1"/>
    <property type="match status" value="1"/>
</dbReference>
<organism evidence="9 10">
    <name type="scientific">Clostridium beijerinckii</name>
    <name type="common">Clostridium MP</name>
    <dbReference type="NCBI Taxonomy" id="1520"/>
    <lineage>
        <taxon>Bacteria</taxon>
        <taxon>Bacillati</taxon>
        <taxon>Bacillota</taxon>
        <taxon>Clostridia</taxon>
        <taxon>Eubacteriales</taxon>
        <taxon>Clostridiaceae</taxon>
        <taxon>Clostridium</taxon>
    </lineage>
</organism>
<dbReference type="InterPro" id="IPR000515">
    <property type="entry name" value="MetI-like"/>
</dbReference>
<keyword evidence="5 7" id="KW-1133">Transmembrane helix</keyword>
<dbReference type="GO" id="GO:0005886">
    <property type="term" value="C:plasma membrane"/>
    <property type="evidence" value="ECO:0007669"/>
    <property type="project" value="UniProtKB-SubCell"/>
</dbReference>
<dbReference type="AlphaFoldDB" id="A0A0B5QDU3"/>
<dbReference type="GO" id="GO:0055085">
    <property type="term" value="P:transmembrane transport"/>
    <property type="evidence" value="ECO:0007669"/>
    <property type="project" value="InterPro"/>
</dbReference>
<dbReference type="KEGG" id="cbei:LF65_02558"/>
<evidence type="ECO:0000256" key="3">
    <source>
        <dbReference type="ARBA" id="ARBA00022475"/>
    </source>
</evidence>
<feature type="transmembrane region" description="Helical" evidence="7">
    <location>
        <begin position="222"/>
        <end position="245"/>
    </location>
</feature>
<evidence type="ECO:0000313" key="9">
    <source>
        <dbReference type="EMBL" id="AJG99135.1"/>
    </source>
</evidence>
<evidence type="ECO:0000256" key="1">
    <source>
        <dbReference type="ARBA" id="ARBA00004651"/>
    </source>
</evidence>
<evidence type="ECO:0000259" key="8">
    <source>
        <dbReference type="PROSITE" id="PS50928"/>
    </source>
</evidence>
<proteinExistence type="inferred from homology"/>
<evidence type="ECO:0000256" key="5">
    <source>
        <dbReference type="ARBA" id="ARBA00022989"/>
    </source>
</evidence>
<keyword evidence="3" id="KW-1003">Cell membrane</keyword>
<dbReference type="OrthoDB" id="9761387at2"/>
<evidence type="ECO:0000313" key="10">
    <source>
        <dbReference type="Proteomes" id="UP000031866"/>
    </source>
</evidence>
<comment type="similarity">
    <text evidence="7">Belongs to the binding-protein-dependent transport system permease family.</text>
</comment>
<dbReference type="InterPro" id="IPR035906">
    <property type="entry name" value="MetI-like_sf"/>
</dbReference>
<feature type="transmembrane region" description="Helical" evidence="7">
    <location>
        <begin position="265"/>
        <end position="292"/>
    </location>
</feature>
<dbReference type="SUPFAM" id="SSF161098">
    <property type="entry name" value="MetI-like"/>
    <property type="match status" value="1"/>
</dbReference>
<dbReference type="Proteomes" id="UP000031866">
    <property type="component" value="Chromosome"/>
</dbReference>
<accession>A0A0B5QDU3</accession>
<feature type="transmembrane region" description="Helical" evidence="7">
    <location>
        <begin position="16"/>
        <end position="36"/>
    </location>
</feature>
<reference evidence="10" key="1">
    <citation type="submission" date="2014-12" db="EMBL/GenBank/DDBJ databases">
        <title>Genome sequence of Clostridium beijerinckii strain 59B.</title>
        <authorList>
            <person name="Little G.T."/>
            <person name="Minton N.P."/>
        </authorList>
    </citation>
    <scope>NUCLEOTIDE SEQUENCE [LARGE SCALE GENOMIC DNA]</scope>
    <source>
        <strain evidence="10">59B</strain>
    </source>
</reference>
<evidence type="ECO:0000256" key="2">
    <source>
        <dbReference type="ARBA" id="ARBA00022448"/>
    </source>
</evidence>
<feature type="transmembrane region" description="Helical" evidence="7">
    <location>
        <begin position="114"/>
        <end position="135"/>
    </location>
</feature>
<keyword evidence="4 7" id="KW-0812">Transmembrane</keyword>
<protein>
    <submittedName>
        <fullName evidence="9">ABC transporter permease</fullName>
    </submittedName>
</protein>
<evidence type="ECO:0000256" key="4">
    <source>
        <dbReference type="ARBA" id="ARBA00022692"/>
    </source>
</evidence>
<sequence length="302" mass="33867">MKNKYSSEFIKEERKGYIFVLPALIFMLAFVGYPIIYNFILSLRDVNVTTFSQPVKPFVGIENYIEVFKDPAMPISIWNTLVFTIGSISIQFIIGLGLALLFNLKFKLSEPLRGLMVVSYLVPMTVTALLFKFMYSTSGGIINELLMKFHLISQPIGWIIDSKTSMFSVILTNSWVGIPLNMLLLTTGLSNIPYDLYEAAKVDGANVIQRFFKITLPSLRPAILSVLVLGFIYTFKVFDLVFVMTNGGPVNSTELMSTFAYKLSFTQFSFSKGATVANVLFAILFCVSLGYLKLIKEDEVIG</sequence>